<gene>
    <name evidence="2" type="ORF">NQZ67_20905</name>
</gene>
<proteinExistence type="predicted"/>
<feature type="domain" description="DUF488" evidence="1">
    <location>
        <begin position="23"/>
        <end position="123"/>
    </location>
</feature>
<comment type="caution">
    <text evidence="2">The sequence shown here is derived from an EMBL/GenBank/DDBJ whole genome shotgun (WGS) entry which is preliminary data.</text>
</comment>
<dbReference type="Pfam" id="PF22751">
    <property type="entry name" value="DUF488-N3a"/>
    <property type="match status" value="1"/>
</dbReference>
<dbReference type="Proteomes" id="UP001141950">
    <property type="component" value="Unassembled WGS sequence"/>
</dbReference>
<dbReference type="RefSeq" id="WP_257449683.1">
    <property type="nucleotide sequence ID" value="NZ_JANIPJ010000016.1"/>
</dbReference>
<dbReference type="InterPro" id="IPR054495">
    <property type="entry name" value="DUF488-N3a"/>
</dbReference>
<name>A0A9X2SA91_9BACL</name>
<evidence type="ECO:0000259" key="1">
    <source>
        <dbReference type="Pfam" id="PF22751"/>
    </source>
</evidence>
<dbReference type="EMBL" id="JANIPJ010000016">
    <property type="protein sequence ID" value="MCR2806344.1"/>
    <property type="molecule type" value="Genomic_DNA"/>
</dbReference>
<accession>A0A9X2SA91</accession>
<organism evidence="2 3">
    <name type="scientific">Paenibacillus soyae</name>
    <dbReference type="NCBI Taxonomy" id="2969249"/>
    <lineage>
        <taxon>Bacteria</taxon>
        <taxon>Bacillati</taxon>
        <taxon>Bacillota</taxon>
        <taxon>Bacilli</taxon>
        <taxon>Bacillales</taxon>
        <taxon>Paenibacillaceae</taxon>
        <taxon>Paenibacillus</taxon>
    </lineage>
</organism>
<evidence type="ECO:0000313" key="2">
    <source>
        <dbReference type="EMBL" id="MCR2806344.1"/>
    </source>
</evidence>
<dbReference type="AlphaFoldDB" id="A0A9X2SA91"/>
<sequence length="141" mass="16311">MKQPGQLFTSNPAGLKKLNVDAAILLITRAGPELTQVEIVRDLAPSPGLFQALLSMRKDSDDFDWWPEFEEKFKLELKSNLKLQALREVYKRLRSGENVVLVCFCKDHRYCHRRLVGQFFDEYGFTATELNPITVEQMTLF</sequence>
<evidence type="ECO:0000313" key="3">
    <source>
        <dbReference type="Proteomes" id="UP001141950"/>
    </source>
</evidence>
<reference evidence="2" key="1">
    <citation type="submission" date="2022-08" db="EMBL/GenBank/DDBJ databases">
        <title>The genomic sequence of strain Paenibacillus sp. SCIV0701.</title>
        <authorList>
            <person name="Zhao H."/>
        </authorList>
    </citation>
    <scope>NUCLEOTIDE SEQUENCE</scope>
    <source>
        <strain evidence="2">SCIV0701</strain>
    </source>
</reference>
<protein>
    <submittedName>
        <fullName evidence="2">DUF488 domain-containing protein</fullName>
    </submittedName>
</protein>
<keyword evidence="3" id="KW-1185">Reference proteome</keyword>